<comment type="caution">
    <text evidence="3">The sequence shown here is derived from an EMBL/GenBank/DDBJ whole genome shotgun (WGS) entry which is preliminary data.</text>
</comment>
<reference evidence="3 4" key="1">
    <citation type="submission" date="2016-03" db="EMBL/GenBank/DDBJ databases">
        <title>Acinetobacter genomospecies 28 strain ANC 4149.</title>
        <authorList>
            <person name="Radolfova-Krizova L."/>
            <person name="Nemec A."/>
        </authorList>
    </citation>
    <scope>NUCLEOTIDE SEQUENCE [LARGE SCALE GENOMIC DNA]</scope>
    <source>
        <strain evidence="3 4">ANC 4149</strain>
    </source>
</reference>
<evidence type="ECO:0000256" key="2">
    <source>
        <dbReference type="SAM" id="Phobius"/>
    </source>
</evidence>
<gene>
    <name evidence="3" type="ORF">AZH43_10660</name>
</gene>
<keyword evidence="2" id="KW-1133">Transmembrane helix</keyword>
<evidence type="ECO:0000256" key="1">
    <source>
        <dbReference type="SAM" id="Coils"/>
    </source>
</evidence>
<dbReference type="RefSeq" id="WP_067668279.1">
    <property type="nucleotide sequence ID" value="NZ_CBCSIK010000010.1"/>
</dbReference>
<keyword evidence="4" id="KW-1185">Reference proteome</keyword>
<sequence>MIKFIVIFVAALAIAINACVIFYWRDIAYDPSETDLILYLLLLPLLAAVTALAPYFIFLGIKRYKLSQEKKQRQAAEAELMQSEQKLKNSEKNIAAESRQFSVKIYSASAVHSFGENASILEQYMRFKSPELDPNLFNAYGLPVLSFRIKDLDEAVQSAEDDEPSNISMREQRIAQLLNQQIEQHTETLMMVSNHLKDSAMFYNSEMAYQYRMHPAWISEIDVSEHTDEKTENILEPVCRLDKITVHILLAENLIHHWSESFSEKLQNQLAGPYSILHAQIEIEHHFMSQQTSYAAWLKLLDQIAEQKHAFNLIINADSEIDQDWIDEKFWQTEAYIAAEYASSWCISSLDTEVLQLIPQKILKIALNETDLDAFLAKNQLIEHAQFKQDTPFVLILDDPADIKTIKKLQHNLIDSAVESHHLLYTKTNLGHTQQLAKIFSFMLGMHFPDEGIGMVYSVDQDSVYSYFQGYLEDNLHQ</sequence>
<keyword evidence="2" id="KW-0812">Transmembrane</keyword>
<organism evidence="3 4">
    <name type="scientific">Acinetobacter pragensis</name>
    <dbReference type="NCBI Taxonomy" id="1806892"/>
    <lineage>
        <taxon>Bacteria</taxon>
        <taxon>Pseudomonadati</taxon>
        <taxon>Pseudomonadota</taxon>
        <taxon>Gammaproteobacteria</taxon>
        <taxon>Moraxellales</taxon>
        <taxon>Moraxellaceae</taxon>
        <taxon>Acinetobacter</taxon>
    </lineage>
</organism>
<evidence type="ECO:0000313" key="3">
    <source>
        <dbReference type="EMBL" id="KYQ72389.1"/>
    </source>
</evidence>
<dbReference type="OrthoDB" id="6713163at2"/>
<accession>A0A151Y330</accession>
<dbReference type="EMBL" id="LUAW01000016">
    <property type="protein sequence ID" value="KYQ72389.1"/>
    <property type="molecule type" value="Genomic_DNA"/>
</dbReference>
<feature type="transmembrane region" description="Helical" evidence="2">
    <location>
        <begin position="5"/>
        <end position="24"/>
    </location>
</feature>
<dbReference type="Proteomes" id="UP000076276">
    <property type="component" value="Unassembled WGS sequence"/>
</dbReference>
<keyword evidence="2" id="KW-0472">Membrane</keyword>
<evidence type="ECO:0000313" key="4">
    <source>
        <dbReference type="Proteomes" id="UP000076276"/>
    </source>
</evidence>
<dbReference type="AlphaFoldDB" id="A0A151Y330"/>
<proteinExistence type="predicted"/>
<keyword evidence="1" id="KW-0175">Coiled coil</keyword>
<name>A0A151Y330_9GAMM</name>
<dbReference type="STRING" id="1806892.AZH43_10660"/>
<protein>
    <submittedName>
        <fullName evidence="3">Uncharacterized protein</fullName>
    </submittedName>
</protein>
<feature type="transmembrane region" description="Helical" evidence="2">
    <location>
        <begin position="36"/>
        <end position="61"/>
    </location>
</feature>
<feature type="coiled-coil region" evidence="1">
    <location>
        <begin position="66"/>
        <end position="100"/>
    </location>
</feature>